<dbReference type="InterPro" id="IPR011256">
    <property type="entry name" value="Reg_factor_effector_dom_sf"/>
</dbReference>
<dbReference type="EMBL" id="DVHA01000231">
    <property type="protein sequence ID" value="HIR61342.1"/>
    <property type="molecule type" value="Genomic_DNA"/>
</dbReference>
<gene>
    <name evidence="1" type="ORF">IAB37_07205</name>
</gene>
<proteinExistence type="predicted"/>
<dbReference type="SUPFAM" id="SSF55136">
    <property type="entry name" value="Probable bacterial effector-binding domain"/>
    <property type="match status" value="1"/>
</dbReference>
<organism evidence="1 2">
    <name type="scientific">Candidatus Faecivivens stercoravium</name>
    <dbReference type="NCBI Taxonomy" id="2840803"/>
    <lineage>
        <taxon>Bacteria</taxon>
        <taxon>Bacillati</taxon>
        <taxon>Bacillota</taxon>
        <taxon>Clostridia</taxon>
        <taxon>Eubacteriales</taxon>
        <taxon>Oscillospiraceae</taxon>
        <taxon>Oscillospiraceae incertae sedis</taxon>
        <taxon>Candidatus Faecivivens</taxon>
    </lineage>
</organism>
<name>A0A9D1J562_9FIRM</name>
<evidence type="ECO:0000313" key="2">
    <source>
        <dbReference type="Proteomes" id="UP000824241"/>
    </source>
</evidence>
<dbReference type="AlphaFoldDB" id="A0A9D1J562"/>
<evidence type="ECO:0000313" key="1">
    <source>
        <dbReference type="EMBL" id="HIR61342.1"/>
    </source>
</evidence>
<dbReference type="Proteomes" id="UP000824241">
    <property type="component" value="Unassembled WGS sequence"/>
</dbReference>
<protein>
    <submittedName>
        <fullName evidence="1">GyrI-like domain-containing protein</fullName>
    </submittedName>
</protein>
<dbReference type="Gene3D" id="3.20.80.10">
    <property type="entry name" value="Regulatory factor, effector binding domain"/>
    <property type="match status" value="1"/>
</dbReference>
<reference evidence="1" key="2">
    <citation type="journal article" date="2021" name="PeerJ">
        <title>Extensive microbial diversity within the chicken gut microbiome revealed by metagenomics and culture.</title>
        <authorList>
            <person name="Gilroy R."/>
            <person name="Ravi A."/>
            <person name="Getino M."/>
            <person name="Pursley I."/>
            <person name="Horton D.L."/>
            <person name="Alikhan N.F."/>
            <person name="Baker D."/>
            <person name="Gharbi K."/>
            <person name="Hall N."/>
            <person name="Watson M."/>
            <person name="Adriaenssens E.M."/>
            <person name="Foster-Nyarko E."/>
            <person name="Jarju S."/>
            <person name="Secka A."/>
            <person name="Antonio M."/>
            <person name="Oren A."/>
            <person name="Chaudhuri R.R."/>
            <person name="La Ragione R."/>
            <person name="Hildebrand F."/>
            <person name="Pallen M.J."/>
        </authorList>
    </citation>
    <scope>NUCLEOTIDE SEQUENCE</scope>
    <source>
        <strain evidence="1">CHK189-12415</strain>
    </source>
</reference>
<accession>A0A9D1J562</accession>
<reference evidence="1" key="1">
    <citation type="submission" date="2020-10" db="EMBL/GenBank/DDBJ databases">
        <authorList>
            <person name="Gilroy R."/>
        </authorList>
    </citation>
    <scope>NUCLEOTIDE SEQUENCE</scope>
    <source>
        <strain evidence="1">CHK189-12415</strain>
    </source>
</reference>
<comment type="caution">
    <text evidence="1">The sequence shown here is derived from an EMBL/GenBank/DDBJ whole genome shotgun (WGS) entry which is preliminary data.</text>
</comment>
<sequence>MKIERCIKESFAVIGKEGSTLDGPNFIRKLWEDANAHFGEVQHLAKKDEQGKLLGIWGAMSDFSRSFKPWEEDFSKGLYLAGVECGHDAEAPEGWIKWTIPGYEYLYTEAEDEHTFSRMLDYIKSNGLTLAGAVHDFTCPETGKNYMFFPIRAIVSHSSLNNLK</sequence>